<reference evidence="3 4" key="1">
    <citation type="submission" date="2019-07" db="EMBL/GenBank/DDBJ databases">
        <title>Whole genome shotgun sequence of Actinotalea fermentans NBRC 105374.</title>
        <authorList>
            <person name="Hosoyama A."/>
            <person name="Uohara A."/>
            <person name="Ohji S."/>
            <person name="Ichikawa N."/>
        </authorList>
    </citation>
    <scope>NUCLEOTIDE SEQUENCE [LARGE SCALE GENOMIC DNA]</scope>
    <source>
        <strain evidence="3 4">NBRC 105374</strain>
    </source>
</reference>
<dbReference type="EMBL" id="BJYK01000001">
    <property type="protein sequence ID" value="GEN79077.1"/>
    <property type="molecule type" value="Genomic_DNA"/>
</dbReference>
<sequence length="174" mass="17994">MISTVLVEHPWLTPAALAGLVAAALLAGHLLVPRRRLTWVLVGASLLPVLALTLVPVDRELFATCTVQWALPTPGRVELMANVVLFVAPALLVGVATRRPGLALLAGSGASVLLEAVQALAPAIGRSCDTNDWLSNTLGALVGAALAWVVLRRASASRTSSASHAPHGTADQRV</sequence>
<dbReference type="InterPro" id="IPR006976">
    <property type="entry name" value="VanZ-like"/>
</dbReference>
<keyword evidence="1" id="KW-0472">Membrane</keyword>
<gene>
    <name evidence="3" type="ORF">AFE02nite_08110</name>
</gene>
<feature type="transmembrane region" description="Helical" evidence="1">
    <location>
        <begin position="102"/>
        <end position="121"/>
    </location>
</feature>
<dbReference type="AlphaFoldDB" id="A0A511YV65"/>
<organism evidence="3 4">
    <name type="scientific">Actinotalea fermentans</name>
    <dbReference type="NCBI Taxonomy" id="43671"/>
    <lineage>
        <taxon>Bacteria</taxon>
        <taxon>Bacillati</taxon>
        <taxon>Actinomycetota</taxon>
        <taxon>Actinomycetes</taxon>
        <taxon>Micrococcales</taxon>
        <taxon>Cellulomonadaceae</taxon>
        <taxon>Actinotalea</taxon>
    </lineage>
</organism>
<accession>A0A511YV65</accession>
<feature type="domain" description="VanZ-like" evidence="2">
    <location>
        <begin position="69"/>
        <end position="150"/>
    </location>
</feature>
<feature type="transmembrane region" description="Helical" evidence="1">
    <location>
        <begin position="12"/>
        <end position="32"/>
    </location>
</feature>
<keyword evidence="1" id="KW-0812">Transmembrane</keyword>
<evidence type="ECO:0000313" key="3">
    <source>
        <dbReference type="EMBL" id="GEN79077.1"/>
    </source>
</evidence>
<feature type="transmembrane region" description="Helical" evidence="1">
    <location>
        <begin position="39"/>
        <end position="57"/>
    </location>
</feature>
<protein>
    <recommendedName>
        <fullName evidence="2">VanZ-like domain-containing protein</fullName>
    </recommendedName>
</protein>
<feature type="transmembrane region" description="Helical" evidence="1">
    <location>
        <begin position="133"/>
        <end position="151"/>
    </location>
</feature>
<proteinExistence type="predicted"/>
<evidence type="ECO:0000256" key="1">
    <source>
        <dbReference type="SAM" id="Phobius"/>
    </source>
</evidence>
<feature type="transmembrane region" description="Helical" evidence="1">
    <location>
        <begin position="77"/>
        <end position="95"/>
    </location>
</feature>
<keyword evidence="4" id="KW-1185">Reference proteome</keyword>
<dbReference type="RefSeq" id="WP_052113640.1">
    <property type="nucleotide sequence ID" value="NZ_BJYK01000001.1"/>
</dbReference>
<dbReference type="Proteomes" id="UP000321484">
    <property type="component" value="Unassembled WGS sequence"/>
</dbReference>
<evidence type="ECO:0000313" key="4">
    <source>
        <dbReference type="Proteomes" id="UP000321484"/>
    </source>
</evidence>
<keyword evidence="1" id="KW-1133">Transmembrane helix</keyword>
<name>A0A511YV65_9CELL</name>
<comment type="caution">
    <text evidence="3">The sequence shown here is derived from an EMBL/GenBank/DDBJ whole genome shotgun (WGS) entry which is preliminary data.</text>
</comment>
<evidence type="ECO:0000259" key="2">
    <source>
        <dbReference type="Pfam" id="PF04892"/>
    </source>
</evidence>
<dbReference type="Pfam" id="PF04892">
    <property type="entry name" value="VanZ"/>
    <property type="match status" value="1"/>
</dbReference>